<proteinExistence type="predicted"/>
<comment type="caution">
    <text evidence="1">The sequence shown here is derived from an EMBL/GenBank/DDBJ whole genome shotgun (WGS) entry which is preliminary data.</text>
</comment>
<evidence type="ECO:0000313" key="1">
    <source>
        <dbReference type="EMBL" id="TPV35100.1"/>
    </source>
</evidence>
<evidence type="ECO:0000313" key="2">
    <source>
        <dbReference type="Proteomes" id="UP000317332"/>
    </source>
</evidence>
<dbReference type="RefSeq" id="WP_140989576.1">
    <property type="nucleotide sequence ID" value="NZ_VHIQ01000002.1"/>
</dbReference>
<accession>A0A506PSA4</accession>
<organism evidence="1 2">
    <name type="scientific">Paucihalobacter ruber</name>
    <dbReference type="NCBI Taxonomy" id="2567861"/>
    <lineage>
        <taxon>Bacteria</taxon>
        <taxon>Pseudomonadati</taxon>
        <taxon>Bacteroidota</taxon>
        <taxon>Flavobacteriia</taxon>
        <taxon>Flavobacteriales</taxon>
        <taxon>Flavobacteriaceae</taxon>
        <taxon>Paucihalobacter</taxon>
    </lineage>
</organism>
<gene>
    <name evidence="1" type="ORF">FJ651_06150</name>
</gene>
<dbReference type="AlphaFoldDB" id="A0A506PSA4"/>
<protein>
    <submittedName>
        <fullName evidence="1">Uncharacterized protein</fullName>
    </submittedName>
</protein>
<sequence>MKTQNKFIIVIIFLFLILVLSYKFAISNTINQRREYLNLLTESDKLENSPALLLQLKRKEKIIDSILAINRLKTITAQNNLLYYMNDFASKNNLVVLNFNEPHVFSNNNQTQNTYKFILSGAYNDLSNFIYTLEKNTIFGEVIHSEFKKIHDVKQKTEYLTLTLMLRTITQ</sequence>
<reference evidence="1 2" key="1">
    <citation type="submission" date="2019-06" db="EMBL/GenBank/DDBJ databases">
        <title>Flavobacteriaceae Paucihalobacterium erythroidium CWB-1, complete genome.</title>
        <authorList>
            <person name="Wu S."/>
        </authorList>
    </citation>
    <scope>NUCLEOTIDE SEQUENCE [LARGE SCALE GENOMIC DNA]</scope>
    <source>
        <strain evidence="1 2">CWB-1</strain>
    </source>
</reference>
<dbReference type="OrthoDB" id="1343945at2"/>
<keyword evidence="2" id="KW-1185">Reference proteome</keyword>
<name>A0A506PSA4_9FLAO</name>
<dbReference type="Proteomes" id="UP000317332">
    <property type="component" value="Unassembled WGS sequence"/>
</dbReference>
<dbReference type="EMBL" id="VHIQ01000002">
    <property type="protein sequence ID" value="TPV35100.1"/>
    <property type="molecule type" value="Genomic_DNA"/>
</dbReference>